<reference evidence="1" key="1">
    <citation type="journal article" date="2020" name="Stud. Mycol.">
        <title>101 Dothideomycetes genomes: a test case for predicting lifestyles and emergence of pathogens.</title>
        <authorList>
            <person name="Haridas S."/>
            <person name="Albert R."/>
            <person name="Binder M."/>
            <person name="Bloem J."/>
            <person name="Labutti K."/>
            <person name="Salamov A."/>
            <person name="Andreopoulos B."/>
            <person name="Baker S."/>
            <person name="Barry K."/>
            <person name="Bills G."/>
            <person name="Bluhm B."/>
            <person name="Cannon C."/>
            <person name="Castanera R."/>
            <person name="Culley D."/>
            <person name="Daum C."/>
            <person name="Ezra D."/>
            <person name="Gonzalez J."/>
            <person name="Henrissat B."/>
            <person name="Kuo A."/>
            <person name="Liang C."/>
            <person name="Lipzen A."/>
            <person name="Lutzoni F."/>
            <person name="Magnuson J."/>
            <person name="Mondo S."/>
            <person name="Nolan M."/>
            <person name="Ohm R."/>
            <person name="Pangilinan J."/>
            <person name="Park H.-J."/>
            <person name="Ramirez L."/>
            <person name="Alfaro M."/>
            <person name="Sun H."/>
            <person name="Tritt A."/>
            <person name="Yoshinaga Y."/>
            <person name="Zwiers L.-H."/>
            <person name="Turgeon B."/>
            <person name="Goodwin S."/>
            <person name="Spatafora J."/>
            <person name="Crous P."/>
            <person name="Grigoriev I."/>
        </authorList>
    </citation>
    <scope>NUCLEOTIDE SEQUENCE</scope>
    <source>
        <strain evidence="1">CBS 525.71</strain>
    </source>
</reference>
<dbReference type="Proteomes" id="UP000799754">
    <property type="component" value="Unassembled WGS sequence"/>
</dbReference>
<organism evidence="1 2">
    <name type="scientific">Macroventuria anomochaeta</name>
    <dbReference type="NCBI Taxonomy" id="301207"/>
    <lineage>
        <taxon>Eukaryota</taxon>
        <taxon>Fungi</taxon>
        <taxon>Dikarya</taxon>
        <taxon>Ascomycota</taxon>
        <taxon>Pezizomycotina</taxon>
        <taxon>Dothideomycetes</taxon>
        <taxon>Pleosporomycetidae</taxon>
        <taxon>Pleosporales</taxon>
        <taxon>Pleosporineae</taxon>
        <taxon>Didymellaceae</taxon>
        <taxon>Macroventuria</taxon>
    </lineage>
</organism>
<gene>
    <name evidence="1" type="ORF">BU25DRAFT_479570</name>
</gene>
<evidence type="ECO:0000313" key="1">
    <source>
        <dbReference type="EMBL" id="KAF2623007.1"/>
    </source>
</evidence>
<accession>A0ACB6RNX3</accession>
<dbReference type="EMBL" id="MU006740">
    <property type="protein sequence ID" value="KAF2623007.1"/>
    <property type="molecule type" value="Genomic_DNA"/>
</dbReference>
<protein>
    <submittedName>
        <fullName evidence="1">Uncharacterized protein</fullName>
    </submittedName>
</protein>
<proteinExistence type="predicted"/>
<evidence type="ECO:0000313" key="2">
    <source>
        <dbReference type="Proteomes" id="UP000799754"/>
    </source>
</evidence>
<sequence>MSVLNYDGPRRFSRPTSARTFPETYYNERHAPLDYPRADPYACPMGGPVSGLRTRNHVDRDEFQREQGGSRRRIAVACARCRKRKIRCSGDKGDGQGCQSCRQAGVEASQCQFHRVGSDHVHKVMDNFNMVQSLADMASAHDMMPLYSAGGNGPYNRSMQSHPYPQLDTKYAYPRLDTKPAYTSEWTGPYGEDTSPIDTYSFDQSPTYLPGPTTPAGSNMCGPSYRWTHTPTRSRQPTTSYYSDYGHSYISNSLPYLQTDMSPSAATEPISPLNMSSLQLTLPERPRQRQLQPTEVPLTPRRRLPAPQPNPNHGLHHALDQQQGQRLRSSQTIATPSFSNVTQSYTNTESFAKPLMPWSASNENLMNAVNESTTGAMAPPVTVPAPTNATDTSPAFFPTGTSADVISSTTDTAPSNELNFGTLPLLDPSTMTAPTPPAYSNFRESRDLSASTTTPISRNNSSSSLYTFDGASRRPSFAGDGPSGNLVSGHRYTPLSQPTDTPNMENLTRESFETRNIPLHRALTSDLNSSF</sequence>
<name>A0ACB6RNX3_9PLEO</name>
<comment type="caution">
    <text evidence="1">The sequence shown here is derived from an EMBL/GenBank/DDBJ whole genome shotgun (WGS) entry which is preliminary data.</text>
</comment>
<keyword evidence="2" id="KW-1185">Reference proteome</keyword>